<dbReference type="Proteomes" id="UP001165082">
    <property type="component" value="Unassembled WGS sequence"/>
</dbReference>
<feature type="coiled-coil region" evidence="1">
    <location>
        <begin position="167"/>
        <end position="238"/>
    </location>
</feature>
<accession>A0A9W7F7L3</accession>
<gene>
    <name evidence="2" type="ORF">TrRE_jg5008</name>
</gene>
<feature type="non-terminal residue" evidence="2">
    <location>
        <position position="1"/>
    </location>
</feature>
<organism evidence="2 3">
    <name type="scientific">Triparma retinervis</name>
    <dbReference type="NCBI Taxonomy" id="2557542"/>
    <lineage>
        <taxon>Eukaryota</taxon>
        <taxon>Sar</taxon>
        <taxon>Stramenopiles</taxon>
        <taxon>Ochrophyta</taxon>
        <taxon>Bolidophyceae</taxon>
        <taxon>Parmales</taxon>
        <taxon>Triparmaceae</taxon>
        <taxon>Triparma</taxon>
    </lineage>
</organism>
<protein>
    <submittedName>
        <fullName evidence="2">Uncharacterized protein</fullName>
    </submittedName>
</protein>
<evidence type="ECO:0000313" key="2">
    <source>
        <dbReference type="EMBL" id="GMI04253.1"/>
    </source>
</evidence>
<keyword evidence="1" id="KW-0175">Coiled coil</keyword>
<evidence type="ECO:0000313" key="3">
    <source>
        <dbReference type="Proteomes" id="UP001165082"/>
    </source>
</evidence>
<dbReference type="AlphaFoldDB" id="A0A9W7F7L3"/>
<sequence>VFPLHSSVRAMKILSKSDSFKDYLLSKNVYAKLHKTLFNFVTNKGAGMAGGGSADVESAALAVEALLELSYPSPSSASSSTTAALDILTKKVDSSLESLPDLLKIYASTPSVLSSSFSDSASTAIAIIDRISLLKNKTSTAKAVSILKAAAKRKSIVTSTKDDEATAAATKTAKDELMKTKEALERQIANAEEQERKLQERLANAEKNSNDKIAALEKQLAEAEAAKLRTRNDDMQAQMSEVMAFLKGIDTKTDAIMGSVNTTLSSLQNFYTGVSEVPRYILVVPFAKETEATTGKLSRFFSAPKKFFLSEPTAKLVILCSHDFSAVVDFEIEEPKQFVKDHAATIKMTLKGLRMMSQVAGVGAKILTGASLPFELPSTETFDSFLDSAEGMLDGALEIAGEEGSEEREAVRKINDGGDVEGIKKVVGAAYRKLKDYLFQDEERMATIRGAMEQVRGSDGIQEWVRLENLDSFHSDRQEVMPATPVSKPEKLRAEVGAVGGLTQLLETLKKRAKGEKKSNPLAKRLFKALSAEEGADFKIVLSELDGEDMEDVDARYADALEVLED</sequence>
<keyword evidence="3" id="KW-1185">Reference proteome</keyword>
<dbReference type="OrthoDB" id="10689139at2759"/>
<evidence type="ECO:0000256" key="1">
    <source>
        <dbReference type="SAM" id="Coils"/>
    </source>
</evidence>
<reference evidence="2" key="1">
    <citation type="submission" date="2022-07" db="EMBL/GenBank/DDBJ databases">
        <title>Genome analysis of Parmales, a sister group of diatoms, reveals the evolutionary specialization of diatoms from phago-mixotrophs to photoautotrophs.</title>
        <authorList>
            <person name="Ban H."/>
            <person name="Sato S."/>
            <person name="Yoshikawa S."/>
            <person name="Kazumasa Y."/>
            <person name="Nakamura Y."/>
            <person name="Ichinomiya M."/>
            <person name="Saitoh K."/>
            <person name="Sato N."/>
            <person name="Blanc-Mathieu R."/>
            <person name="Endo H."/>
            <person name="Kuwata A."/>
            <person name="Ogata H."/>
        </authorList>
    </citation>
    <scope>NUCLEOTIDE SEQUENCE</scope>
</reference>
<comment type="caution">
    <text evidence="2">The sequence shown here is derived from an EMBL/GenBank/DDBJ whole genome shotgun (WGS) entry which is preliminary data.</text>
</comment>
<dbReference type="EMBL" id="BRXZ01000069">
    <property type="protein sequence ID" value="GMI04253.1"/>
    <property type="molecule type" value="Genomic_DNA"/>
</dbReference>
<name>A0A9W7F7L3_9STRA</name>
<proteinExistence type="predicted"/>